<name>A0A1A9Z9H3_GLOPL</name>
<reference evidence="2" key="1">
    <citation type="submission" date="2014-03" db="EMBL/GenBank/DDBJ databases">
        <authorList>
            <person name="Aksoy S."/>
            <person name="Warren W."/>
            <person name="Wilson R.K."/>
        </authorList>
    </citation>
    <scope>NUCLEOTIDE SEQUENCE [LARGE SCALE GENOMIC DNA]</scope>
    <source>
        <strain evidence="2">IAEA</strain>
    </source>
</reference>
<proteinExistence type="predicted"/>
<accession>A0A1A9Z9H3</accession>
<organism evidence="1 2">
    <name type="scientific">Glossina pallidipes</name>
    <name type="common">Tsetse fly</name>
    <dbReference type="NCBI Taxonomy" id="7398"/>
    <lineage>
        <taxon>Eukaryota</taxon>
        <taxon>Metazoa</taxon>
        <taxon>Ecdysozoa</taxon>
        <taxon>Arthropoda</taxon>
        <taxon>Hexapoda</taxon>
        <taxon>Insecta</taxon>
        <taxon>Pterygota</taxon>
        <taxon>Neoptera</taxon>
        <taxon>Endopterygota</taxon>
        <taxon>Diptera</taxon>
        <taxon>Brachycera</taxon>
        <taxon>Muscomorpha</taxon>
        <taxon>Hippoboscoidea</taxon>
        <taxon>Glossinidae</taxon>
        <taxon>Glossina</taxon>
    </lineage>
</organism>
<evidence type="ECO:0000313" key="2">
    <source>
        <dbReference type="Proteomes" id="UP000092445"/>
    </source>
</evidence>
<sequence length="144" mass="16775">MKTTIKTDLGKLQDNTTAPWHDDIQFNLKQRSNREYIKCLSSSLRRGIMTSCLKIKEASLRDMQQICSNTDEQQPGDSQLSANDSKILANFVYDLTLHYRQTNYMYSVLKAELWRSKKPIQYFLKISWSASNRAQHDSPLFVPH</sequence>
<dbReference type="VEuPathDB" id="VectorBase:GPAI007813"/>
<reference evidence="1" key="2">
    <citation type="submission" date="2020-05" db="UniProtKB">
        <authorList>
            <consortium name="EnsemblMetazoa"/>
        </authorList>
    </citation>
    <scope>IDENTIFICATION</scope>
    <source>
        <strain evidence="1">IAEA</strain>
    </source>
</reference>
<keyword evidence="2" id="KW-1185">Reference proteome</keyword>
<evidence type="ECO:0000313" key="1">
    <source>
        <dbReference type="EnsemblMetazoa" id="GPAI007813-PA"/>
    </source>
</evidence>
<dbReference type="EnsemblMetazoa" id="GPAI007813-RA">
    <property type="protein sequence ID" value="GPAI007813-PA"/>
    <property type="gene ID" value="GPAI007813"/>
</dbReference>
<protein>
    <submittedName>
        <fullName evidence="1">Uncharacterized protein</fullName>
    </submittedName>
</protein>
<dbReference type="AlphaFoldDB" id="A0A1A9Z9H3"/>
<dbReference type="Proteomes" id="UP000092445">
    <property type="component" value="Unassembled WGS sequence"/>
</dbReference>